<dbReference type="PANTHER" id="PTHR45772:SF9">
    <property type="entry name" value="CONSERVED COMPONENT OF ABC TRANSPORTER FOR NATURAL AMINO ACIDS"/>
    <property type="match status" value="1"/>
</dbReference>
<dbReference type="SUPFAM" id="SSF52540">
    <property type="entry name" value="P-loop containing nucleoside triphosphate hydrolases"/>
    <property type="match status" value="1"/>
</dbReference>
<dbReference type="Pfam" id="PF12399">
    <property type="entry name" value="BCA_ABC_TP_C"/>
    <property type="match status" value="1"/>
</dbReference>
<dbReference type="InterPro" id="IPR003439">
    <property type="entry name" value="ABC_transporter-like_ATP-bd"/>
</dbReference>
<keyword evidence="2" id="KW-0547">Nucleotide-binding</keyword>
<dbReference type="GO" id="GO:0005886">
    <property type="term" value="C:plasma membrane"/>
    <property type="evidence" value="ECO:0007669"/>
    <property type="project" value="TreeGrafter"/>
</dbReference>
<organism evidence="5 6">
    <name type="scientific">Tranquillimonas alkanivorans</name>
    <dbReference type="NCBI Taxonomy" id="441119"/>
    <lineage>
        <taxon>Bacteria</taxon>
        <taxon>Pseudomonadati</taxon>
        <taxon>Pseudomonadota</taxon>
        <taxon>Alphaproteobacteria</taxon>
        <taxon>Rhodobacterales</taxon>
        <taxon>Roseobacteraceae</taxon>
        <taxon>Tranquillimonas</taxon>
    </lineage>
</organism>
<feature type="domain" description="ABC transporter" evidence="4">
    <location>
        <begin position="6"/>
        <end position="239"/>
    </location>
</feature>
<proteinExistence type="predicted"/>
<name>A0A1I5UNQ1_9RHOB</name>
<dbReference type="PANTHER" id="PTHR45772">
    <property type="entry name" value="CONSERVED COMPONENT OF ABC TRANSPORTER FOR NATURAL AMINO ACIDS-RELATED"/>
    <property type="match status" value="1"/>
</dbReference>
<evidence type="ECO:0000313" key="5">
    <source>
        <dbReference type="EMBL" id="SFP96885.1"/>
    </source>
</evidence>
<dbReference type="PROSITE" id="PS50893">
    <property type="entry name" value="ABC_TRANSPORTER_2"/>
    <property type="match status" value="1"/>
</dbReference>
<dbReference type="InterPro" id="IPR051120">
    <property type="entry name" value="ABC_AA/LPS_Transport"/>
</dbReference>
<dbReference type="STRING" id="441119.SAMN04488047_12232"/>
<dbReference type="InterPro" id="IPR027417">
    <property type="entry name" value="P-loop_NTPase"/>
</dbReference>
<dbReference type="Proteomes" id="UP000199356">
    <property type="component" value="Unassembled WGS sequence"/>
</dbReference>
<evidence type="ECO:0000313" key="6">
    <source>
        <dbReference type="Proteomes" id="UP000199356"/>
    </source>
</evidence>
<dbReference type="CDD" id="cd03219">
    <property type="entry name" value="ABC_Mj1267_LivG_branched"/>
    <property type="match status" value="1"/>
</dbReference>
<keyword evidence="6" id="KW-1185">Reference proteome</keyword>
<dbReference type="AlphaFoldDB" id="A0A1I5UNQ1"/>
<keyword evidence="3 5" id="KW-0067">ATP-binding</keyword>
<dbReference type="GO" id="GO:0016887">
    <property type="term" value="F:ATP hydrolysis activity"/>
    <property type="evidence" value="ECO:0007669"/>
    <property type="project" value="InterPro"/>
</dbReference>
<dbReference type="InterPro" id="IPR032823">
    <property type="entry name" value="BCA_ABC_TP_C"/>
</dbReference>
<dbReference type="SMART" id="SM00382">
    <property type="entry name" value="AAA"/>
    <property type="match status" value="1"/>
</dbReference>
<evidence type="ECO:0000256" key="3">
    <source>
        <dbReference type="ARBA" id="ARBA00022840"/>
    </source>
</evidence>
<protein>
    <submittedName>
        <fullName evidence="5">Amino acid/amide ABC transporter ATP-binding protein 1, HAAT family</fullName>
    </submittedName>
</protein>
<evidence type="ECO:0000256" key="2">
    <source>
        <dbReference type="ARBA" id="ARBA00022741"/>
    </source>
</evidence>
<dbReference type="RefSeq" id="WP_218153126.1">
    <property type="nucleotide sequence ID" value="NZ_FOXA01000022.1"/>
</dbReference>
<evidence type="ECO:0000256" key="1">
    <source>
        <dbReference type="ARBA" id="ARBA00022448"/>
    </source>
</evidence>
<dbReference type="InterPro" id="IPR003593">
    <property type="entry name" value="AAA+_ATPase"/>
</dbReference>
<accession>A0A1I5UNQ1</accession>
<sequence>MMHEQLDISGLVKRFGGLTALNSVDMTVGSGELLGLIGPNGSGKTTLLNIVSGYYKADGGSINFERRPVLGHAPHQLARQGIGRSFQVTKIFRRLTVLQNMLVAGLSDGAQSQSEATDRAMGLLRDLKLERLAHERASSLSGGQGKLLEFARIMMLSPKIVLLDEPFGGVHPELKRFMHDHIRKWNDSGVTIILISHDMGSIFDLCQRVVTLSYGDIICDGTPEETRNDPAVLDAYLGDHHGAA</sequence>
<evidence type="ECO:0000259" key="4">
    <source>
        <dbReference type="PROSITE" id="PS50893"/>
    </source>
</evidence>
<reference evidence="5 6" key="1">
    <citation type="submission" date="2016-10" db="EMBL/GenBank/DDBJ databases">
        <authorList>
            <person name="de Groot N.N."/>
        </authorList>
    </citation>
    <scope>NUCLEOTIDE SEQUENCE [LARGE SCALE GENOMIC DNA]</scope>
    <source>
        <strain evidence="5 6">DSM 19547</strain>
    </source>
</reference>
<gene>
    <name evidence="5" type="ORF">SAMN04488047_12232</name>
</gene>
<keyword evidence="1" id="KW-0813">Transport</keyword>
<dbReference type="EMBL" id="FOXA01000022">
    <property type="protein sequence ID" value="SFP96885.1"/>
    <property type="molecule type" value="Genomic_DNA"/>
</dbReference>
<dbReference type="Gene3D" id="3.40.50.300">
    <property type="entry name" value="P-loop containing nucleotide triphosphate hydrolases"/>
    <property type="match status" value="1"/>
</dbReference>
<dbReference type="Pfam" id="PF00005">
    <property type="entry name" value="ABC_tran"/>
    <property type="match status" value="1"/>
</dbReference>
<dbReference type="GO" id="GO:0005524">
    <property type="term" value="F:ATP binding"/>
    <property type="evidence" value="ECO:0007669"/>
    <property type="project" value="UniProtKB-KW"/>
</dbReference>